<dbReference type="InterPro" id="IPR051538">
    <property type="entry name" value="Acyl-CoA_Synth/Transferase"/>
</dbReference>
<dbReference type="PANTHER" id="PTHR43334">
    <property type="entry name" value="ACETATE--COA LIGASE [ADP-FORMING]"/>
    <property type="match status" value="1"/>
</dbReference>
<sequence length="459" mass="50133">MDENIRTMFYPDSVAVVGASANPRNIGRNIVQNLITWEYGGKIYPVNSRGEDVLGLKGYVSLEDVPGPVDLVVAFVPAAAVSGVMDDCARKGVARMAIPSGGFSEFGEYGARLTEVIKQKAEERGIRFVGPNGLTLINAENGLCLPFLPFKKRLPGKISIISQSGGVGVSLIMFLDNMSSGFNKFVSVGNKVDMDELDFLEFLGEDPGTDVICMFLESVARGRKFVEVASRIGKPLLMYKANTCEIGARTAASHTAALANNDMVLNGALRQAGVIRVTEIRKLIELARAFEMPPMRGNRIAVISQAGGYAVMCSDEAHKRGFVFPSLADSLAAGFKEYARSNVIRLGNPLDLGDIHSTDAILYAVDQVMGQEDVDGVMIALLRRADAKYDGAYAEMSREPYPELGELMKKHDKPIALCLFTQYEHLMDVRSKMPYPVFETPERAVEALSVLRDYHARGR</sequence>
<dbReference type="EMBL" id="PHEX01000033">
    <property type="protein sequence ID" value="PKQ28084.1"/>
    <property type="molecule type" value="Genomic_DNA"/>
</dbReference>
<keyword evidence="2" id="KW-0547">Nucleotide-binding</keyword>
<dbReference type="Pfam" id="PF13607">
    <property type="entry name" value="Succ_CoA_lig"/>
    <property type="match status" value="1"/>
</dbReference>
<dbReference type="PANTHER" id="PTHR43334:SF2">
    <property type="entry name" value="ACETATE--COA LIGASE [ADP-FORMING]"/>
    <property type="match status" value="1"/>
</dbReference>
<dbReference type="InterPro" id="IPR016102">
    <property type="entry name" value="Succinyl-CoA_synth-like"/>
</dbReference>
<dbReference type="AlphaFoldDB" id="A0A2N3G672"/>
<dbReference type="Pfam" id="PF13380">
    <property type="entry name" value="CoA_binding_2"/>
    <property type="match status" value="1"/>
</dbReference>
<evidence type="ECO:0000256" key="3">
    <source>
        <dbReference type="ARBA" id="ARBA00022840"/>
    </source>
</evidence>
<dbReference type="SUPFAM" id="SSF52210">
    <property type="entry name" value="Succinyl-CoA synthetase domains"/>
    <property type="match status" value="2"/>
</dbReference>
<evidence type="ECO:0000256" key="1">
    <source>
        <dbReference type="ARBA" id="ARBA00022598"/>
    </source>
</evidence>
<dbReference type="InterPro" id="IPR036291">
    <property type="entry name" value="NAD(P)-bd_dom_sf"/>
</dbReference>
<comment type="caution">
    <text evidence="5">The sequence shown here is derived from an EMBL/GenBank/DDBJ whole genome shotgun (WGS) entry which is preliminary data.</text>
</comment>
<protein>
    <recommendedName>
        <fullName evidence="4">CoA-binding domain-containing protein</fullName>
    </recommendedName>
</protein>
<dbReference type="Gene3D" id="3.40.50.261">
    <property type="entry name" value="Succinyl-CoA synthetase domains"/>
    <property type="match status" value="2"/>
</dbReference>
<dbReference type="InterPro" id="IPR032875">
    <property type="entry name" value="Succ_CoA_lig_flav_dom"/>
</dbReference>
<keyword evidence="3" id="KW-0067">ATP-binding</keyword>
<proteinExistence type="predicted"/>
<evidence type="ECO:0000313" key="6">
    <source>
        <dbReference type="Proteomes" id="UP000233654"/>
    </source>
</evidence>
<organism evidence="5 6">
    <name type="scientific">Candidatus Anoxymicrobium japonicum</name>
    <dbReference type="NCBI Taxonomy" id="2013648"/>
    <lineage>
        <taxon>Bacteria</taxon>
        <taxon>Bacillati</taxon>
        <taxon>Actinomycetota</taxon>
        <taxon>Candidatus Geothermincolia</taxon>
        <taxon>Candidatus Geothermincolales</taxon>
        <taxon>Candidatus Anoxymicrobiaceae</taxon>
        <taxon>Candidatus Anoxymicrobium</taxon>
    </lineage>
</organism>
<evidence type="ECO:0000313" key="5">
    <source>
        <dbReference type="EMBL" id="PKQ28084.1"/>
    </source>
</evidence>
<dbReference type="GO" id="GO:0005524">
    <property type="term" value="F:ATP binding"/>
    <property type="evidence" value="ECO:0007669"/>
    <property type="project" value="UniProtKB-KW"/>
</dbReference>
<accession>A0A2N3G672</accession>
<evidence type="ECO:0000256" key="2">
    <source>
        <dbReference type="ARBA" id="ARBA00022741"/>
    </source>
</evidence>
<keyword evidence="1" id="KW-0436">Ligase</keyword>
<dbReference type="Gene3D" id="3.40.50.720">
    <property type="entry name" value="NAD(P)-binding Rossmann-like Domain"/>
    <property type="match status" value="1"/>
</dbReference>
<dbReference type="GO" id="GO:0016874">
    <property type="term" value="F:ligase activity"/>
    <property type="evidence" value="ECO:0007669"/>
    <property type="project" value="UniProtKB-KW"/>
</dbReference>
<dbReference type="SMART" id="SM00881">
    <property type="entry name" value="CoA_binding"/>
    <property type="match status" value="1"/>
</dbReference>
<gene>
    <name evidence="5" type="ORF">CVT63_04605</name>
</gene>
<name>A0A2N3G672_9ACTN</name>
<dbReference type="SUPFAM" id="SSF51735">
    <property type="entry name" value="NAD(P)-binding Rossmann-fold domains"/>
    <property type="match status" value="1"/>
</dbReference>
<dbReference type="Proteomes" id="UP000233654">
    <property type="component" value="Unassembled WGS sequence"/>
</dbReference>
<feature type="domain" description="CoA-binding" evidence="4">
    <location>
        <begin position="8"/>
        <end position="103"/>
    </location>
</feature>
<dbReference type="InterPro" id="IPR003781">
    <property type="entry name" value="CoA-bd"/>
</dbReference>
<evidence type="ECO:0000259" key="4">
    <source>
        <dbReference type="SMART" id="SM00881"/>
    </source>
</evidence>
<reference evidence="5 6" key="1">
    <citation type="journal article" date="2017" name="ISME J.">
        <title>Potential for microbial H2 and metal transformations associated with novel bacteria and archaea in deep terrestrial subsurface sediments.</title>
        <authorList>
            <person name="Hernsdorf A.W."/>
            <person name="Amano Y."/>
            <person name="Miyakawa K."/>
            <person name="Ise K."/>
            <person name="Suzuki Y."/>
            <person name="Anantharaman K."/>
            <person name="Probst A."/>
            <person name="Burstein D."/>
            <person name="Thomas B.C."/>
            <person name="Banfield J.F."/>
        </authorList>
    </citation>
    <scope>NUCLEOTIDE SEQUENCE [LARGE SCALE GENOMIC DNA]</scope>
    <source>
        <strain evidence="5">HGW-Actinobacteria-3</strain>
    </source>
</reference>